<organism evidence="2 3">
    <name type="scientific">Streptomyces tunisiensis</name>
    <dbReference type="NCBI Taxonomy" id="948699"/>
    <lineage>
        <taxon>Bacteria</taxon>
        <taxon>Bacillati</taxon>
        <taxon>Actinomycetota</taxon>
        <taxon>Actinomycetes</taxon>
        <taxon>Kitasatosporales</taxon>
        <taxon>Streptomycetaceae</taxon>
        <taxon>Streptomyces</taxon>
    </lineage>
</organism>
<evidence type="ECO:0000256" key="1">
    <source>
        <dbReference type="SAM" id="MobiDB-lite"/>
    </source>
</evidence>
<gene>
    <name evidence="2" type="ORF">GCM10022285_62560</name>
</gene>
<reference evidence="3" key="1">
    <citation type="journal article" date="2019" name="Int. J. Syst. Evol. Microbiol.">
        <title>The Global Catalogue of Microorganisms (GCM) 10K type strain sequencing project: providing services to taxonomists for standard genome sequencing and annotation.</title>
        <authorList>
            <consortium name="The Broad Institute Genomics Platform"/>
            <consortium name="The Broad Institute Genome Sequencing Center for Infectious Disease"/>
            <person name="Wu L."/>
            <person name="Ma J."/>
        </authorList>
    </citation>
    <scope>NUCLEOTIDE SEQUENCE [LARGE SCALE GENOMIC DNA]</scope>
    <source>
        <strain evidence="3">JCM 17589</strain>
    </source>
</reference>
<comment type="caution">
    <text evidence="2">The sequence shown here is derived from an EMBL/GenBank/DDBJ whole genome shotgun (WGS) entry which is preliminary data.</text>
</comment>
<sequence length="98" mass="9457">MAVGDPHGGGDVVAVLGVAVTAATLRGVPAGRGIRAAGTAAAPSRGAGNCATSHSPPAPGAAGVPLCPPVPPWGHPQALEALEGLGCPRLAVGRFQRR</sequence>
<proteinExistence type="predicted"/>
<evidence type="ECO:0000313" key="3">
    <source>
        <dbReference type="Proteomes" id="UP001501845"/>
    </source>
</evidence>
<keyword evidence="3" id="KW-1185">Reference proteome</keyword>
<evidence type="ECO:0000313" key="2">
    <source>
        <dbReference type="EMBL" id="GAA4151376.1"/>
    </source>
</evidence>
<protein>
    <submittedName>
        <fullName evidence="2">Uncharacterized protein</fullName>
    </submittedName>
</protein>
<name>A0ABP7ZA40_9ACTN</name>
<accession>A0ABP7ZA40</accession>
<dbReference type="Proteomes" id="UP001501845">
    <property type="component" value="Unassembled WGS sequence"/>
</dbReference>
<feature type="region of interest" description="Disordered" evidence="1">
    <location>
        <begin position="41"/>
        <end position="60"/>
    </location>
</feature>
<dbReference type="EMBL" id="BAABBU010000037">
    <property type="protein sequence ID" value="GAA4151376.1"/>
    <property type="molecule type" value="Genomic_DNA"/>
</dbReference>